<evidence type="ECO:0000256" key="9">
    <source>
        <dbReference type="SAM" id="Coils"/>
    </source>
</evidence>
<evidence type="ECO:0000256" key="10">
    <source>
        <dbReference type="SAM" id="MobiDB-lite"/>
    </source>
</evidence>
<dbReference type="InterPro" id="IPR036322">
    <property type="entry name" value="WD40_repeat_dom_sf"/>
</dbReference>
<evidence type="ECO:0000256" key="2">
    <source>
        <dbReference type="ARBA" id="ARBA00009904"/>
    </source>
</evidence>
<keyword evidence="8" id="KW-0853">WD repeat</keyword>
<feature type="transmembrane region" description="Helical" evidence="11">
    <location>
        <begin position="934"/>
        <end position="951"/>
    </location>
</feature>
<feature type="coiled-coil region" evidence="9">
    <location>
        <begin position="517"/>
        <end position="597"/>
    </location>
</feature>
<dbReference type="Proteomes" id="UP000242875">
    <property type="component" value="Unassembled WGS sequence"/>
</dbReference>
<feature type="transmembrane region" description="Helical" evidence="11">
    <location>
        <begin position="1013"/>
        <end position="1033"/>
    </location>
</feature>
<dbReference type="GO" id="GO:0051117">
    <property type="term" value="F:ATPase binding"/>
    <property type="evidence" value="ECO:0007669"/>
    <property type="project" value="TreeGrafter"/>
</dbReference>
<reference evidence="12 13" key="1">
    <citation type="journal article" date="2017" name="Mycologia">
        <title>Bifiguratus adelaidae, gen. et sp. nov., a new member of Mucoromycotina in endophytic and soil-dwelling habitats.</title>
        <authorList>
            <person name="Torres-Cruz T.J."/>
            <person name="Billingsley Tobias T.L."/>
            <person name="Almatruk M."/>
            <person name="Hesse C."/>
            <person name="Kuske C.R."/>
            <person name="Desiro A."/>
            <person name="Benucci G.M."/>
            <person name="Bonito G."/>
            <person name="Stajich J.E."/>
            <person name="Dunlap C."/>
            <person name="Arnold A.E."/>
            <person name="Porras-Alfaro A."/>
        </authorList>
    </citation>
    <scope>NUCLEOTIDE SEQUENCE [LARGE SCALE GENOMIC DNA]</scope>
    <source>
        <strain evidence="12 13">AZ0501</strain>
    </source>
</reference>
<feature type="transmembrane region" description="Helical" evidence="11">
    <location>
        <begin position="889"/>
        <end position="913"/>
    </location>
</feature>
<dbReference type="GO" id="GO:0016471">
    <property type="term" value="C:vacuolar proton-transporting V-type ATPase complex"/>
    <property type="evidence" value="ECO:0007669"/>
    <property type="project" value="TreeGrafter"/>
</dbReference>
<dbReference type="InterPro" id="IPR002490">
    <property type="entry name" value="V-ATPase_116kDa_su"/>
</dbReference>
<dbReference type="EMBL" id="MVBO01000071">
    <property type="protein sequence ID" value="OZJ03733.1"/>
    <property type="molecule type" value="Genomic_DNA"/>
</dbReference>
<dbReference type="PANTHER" id="PTHR11629:SF63">
    <property type="entry name" value="V-TYPE PROTON ATPASE SUBUNIT A"/>
    <property type="match status" value="1"/>
</dbReference>
<evidence type="ECO:0000313" key="13">
    <source>
        <dbReference type="Proteomes" id="UP000242875"/>
    </source>
</evidence>
<dbReference type="GO" id="GO:0046961">
    <property type="term" value="F:proton-transporting ATPase activity, rotational mechanism"/>
    <property type="evidence" value="ECO:0007669"/>
    <property type="project" value="InterPro"/>
</dbReference>
<dbReference type="PANTHER" id="PTHR11629">
    <property type="entry name" value="VACUOLAR PROTON ATPASES"/>
    <property type="match status" value="1"/>
</dbReference>
<evidence type="ECO:0000256" key="5">
    <source>
        <dbReference type="ARBA" id="ARBA00022989"/>
    </source>
</evidence>
<evidence type="ECO:0000256" key="7">
    <source>
        <dbReference type="ARBA" id="ARBA00023136"/>
    </source>
</evidence>
<keyword evidence="13" id="KW-1185">Reference proteome</keyword>
<feature type="repeat" description="WD" evidence="8">
    <location>
        <begin position="227"/>
        <end position="269"/>
    </location>
</feature>
<accession>A0A261XZG2</accession>
<comment type="caution">
    <text evidence="12">The sequence shown here is derived from an EMBL/GenBank/DDBJ whole genome shotgun (WGS) entry which is preliminary data.</text>
</comment>
<protein>
    <submittedName>
        <fullName evidence="12">Uncharacterized protein</fullName>
    </submittedName>
</protein>
<comment type="subcellular location">
    <subcellularLocation>
        <location evidence="1">Membrane</location>
        <topology evidence="1">Multi-pass membrane protein</topology>
    </subcellularLocation>
</comment>
<feature type="transmembrane region" description="Helical" evidence="11">
    <location>
        <begin position="1261"/>
        <end position="1279"/>
    </location>
</feature>
<feature type="transmembrane region" description="Helical" evidence="11">
    <location>
        <begin position="1115"/>
        <end position="1137"/>
    </location>
</feature>
<evidence type="ECO:0000256" key="11">
    <source>
        <dbReference type="SAM" id="Phobius"/>
    </source>
</evidence>
<dbReference type="SMART" id="SM00320">
    <property type="entry name" value="WD40"/>
    <property type="match status" value="4"/>
</dbReference>
<dbReference type="InterPro" id="IPR015943">
    <property type="entry name" value="WD40/YVTN_repeat-like_dom_sf"/>
</dbReference>
<keyword evidence="4 11" id="KW-0812">Transmembrane</keyword>
<organism evidence="12 13">
    <name type="scientific">Bifiguratus adelaidae</name>
    <dbReference type="NCBI Taxonomy" id="1938954"/>
    <lineage>
        <taxon>Eukaryota</taxon>
        <taxon>Fungi</taxon>
        <taxon>Fungi incertae sedis</taxon>
        <taxon>Mucoromycota</taxon>
        <taxon>Mucoromycotina</taxon>
        <taxon>Endogonomycetes</taxon>
        <taxon>Endogonales</taxon>
        <taxon>Endogonales incertae sedis</taxon>
        <taxon>Bifiguratus</taxon>
    </lineage>
</organism>
<feature type="repeat" description="WD" evidence="8">
    <location>
        <begin position="368"/>
        <end position="409"/>
    </location>
</feature>
<keyword evidence="6" id="KW-0406">Ion transport</keyword>
<dbReference type="InterPro" id="IPR001680">
    <property type="entry name" value="WD40_rpt"/>
</dbReference>
<evidence type="ECO:0000256" key="3">
    <source>
        <dbReference type="ARBA" id="ARBA00022448"/>
    </source>
</evidence>
<dbReference type="Pfam" id="PF00400">
    <property type="entry name" value="WD40"/>
    <property type="match status" value="3"/>
</dbReference>
<dbReference type="OrthoDB" id="10264220at2759"/>
<dbReference type="Pfam" id="PF01496">
    <property type="entry name" value="V_ATPase_I"/>
    <property type="match status" value="1"/>
</dbReference>
<evidence type="ECO:0000256" key="4">
    <source>
        <dbReference type="ARBA" id="ARBA00022692"/>
    </source>
</evidence>
<dbReference type="SUPFAM" id="SSF50978">
    <property type="entry name" value="WD40 repeat-like"/>
    <property type="match status" value="1"/>
</dbReference>
<evidence type="ECO:0000256" key="1">
    <source>
        <dbReference type="ARBA" id="ARBA00004141"/>
    </source>
</evidence>
<evidence type="ECO:0000313" key="12">
    <source>
        <dbReference type="EMBL" id="OZJ03733.1"/>
    </source>
</evidence>
<dbReference type="GO" id="GO:0033179">
    <property type="term" value="C:proton-transporting V-type ATPase, V0 domain"/>
    <property type="evidence" value="ECO:0007669"/>
    <property type="project" value="InterPro"/>
</dbReference>
<feature type="transmembrane region" description="Helical" evidence="11">
    <location>
        <begin position="1045"/>
        <end position="1067"/>
    </location>
</feature>
<keyword evidence="5 11" id="KW-1133">Transmembrane helix</keyword>
<dbReference type="PROSITE" id="PS50082">
    <property type="entry name" value="WD_REPEATS_2"/>
    <property type="match status" value="2"/>
</dbReference>
<evidence type="ECO:0000256" key="6">
    <source>
        <dbReference type="ARBA" id="ARBA00023065"/>
    </source>
</evidence>
<feature type="transmembrane region" description="Helical" evidence="11">
    <location>
        <begin position="1232"/>
        <end position="1255"/>
    </location>
</feature>
<dbReference type="GO" id="GO:0000329">
    <property type="term" value="C:fungal-type vacuole membrane"/>
    <property type="evidence" value="ECO:0007669"/>
    <property type="project" value="TreeGrafter"/>
</dbReference>
<name>A0A261XZG2_9FUNG</name>
<keyword evidence="9" id="KW-0175">Coiled coil</keyword>
<proteinExistence type="inferred from homology"/>
<keyword evidence="7 11" id="KW-0472">Membrane</keyword>
<dbReference type="Gene3D" id="2.130.10.10">
    <property type="entry name" value="YVTN repeat-like/Quinoprotein amine dehydrogenase"/>
    <property type="match status" value="1"/>
</dbReference>
<comment type="similarity">
    <text evidence="2">Belongs to the V-ATPase 116 kDa subunit family.</text>
</comment>
<sequence length="1308" mass="148536">MGEKLSEYEKERLENIRRNKAILQELDLQPLSNHIKPATPPKAKETKRKAPKREKKEVTVPQRVSLRLKGIAAAPAKPENGASAYGSSLTEVAPKRRRIEGDLTLQGIESKITDEKDTKGFLNLLSGLSHHRDLGGEEEGPREISAKVPKSLLTELQSLSVRHEWRTVKVTPERIYACVFHPSPQKVLAIAGDKLGNIGFWDVNGFTETTADEDDEESEKEPVVYAYQPHARTISCLLMNPADSTKLLSSSYDNSIRVFDMQKQSFVEAFVPDDDIEIPFCSIDTNREGNTIYFSTQHGEVGFHDTREKLGVFKSYQIAPKKIGCIQLNPIDNNYMVTSCNDKTVNIWDKRKMISNSRGTDKPISIFSHSHSYAATAAYWSPDGRSIASTGYDDRIKLYSASSEKAFDYANWSLGPDIRHDNHTGQWVTMFRATWTGNKRAQEHPYFVIGNMRRFVDIYSGVTGDLLVQLEDQERISAVPAVNAFHPSTPNITLAQPTVAELGELGVIQFRDLNPDVNAFQRAFVNEIRRLDELERQLRFFDTNMAKMDIQARPAPELPYSSRARRAQEIDDLADRIREHEARIIQMNESHETLQKRYLELTELRHVLRETAVFFEEVNNRQEDIRGSFDESDTAPLLENDIEQQATIESSQRLNIGYVTGVIARNRLQTFERVLWRSLRGNLYMNTADIDEPIVDPATDELVEKTVFIIFAHGTEVINKIRKISDSMGANLYAIDDTADKRREATLEVTARIEDLNNVLSNTNNTRRAELTNIADNSAVWTIIVKKEKATYHTMNLFNYDVGRKCLIAEGWCATNDIPVIQNALKTATESTGSNLSSILTELHTTKKPPTYHRTNKFTEGFQNLIDSYGVARYREVNPGLFTIISFPFLFAVMFGDVGHGFLMLLAALYMVLNEKQWMKRDLGEITSMFFGGRYLILLMAAFSIYTGFIYNDMFSQSLHIFKSGWDWPAERVNMTVEAVSNGHVYAIGLDPAWHAAKDNNLIFTNSYKMKQAIVLGVIHMTFAICLQVYNHAFYGHKEFIWAEFLPQILFMESIFGYLVLCIVYKWSVNWWELDADGNHIHNSPPSLLNMLIYMFLKPGTVDASEQLYPGQATIQTLLILIAVVCVPWMLLVKPYLMKWEHNKHKALGYQQVREGDNRVSYEDEDDNGAGTVIADDSEEEEFDFSEEMIHQTIHTIEFCLNCISNTASYLRLWALSLAHAQLSSVLWSMTIANFFGVPGIFGAIGLVVAFAVWINGTVGILIFMEGLSAFLHALRLHWVEFNGKFYYGDGIMFEPFSFKAILEAKSA</sequence>
<dbReference type="GO" id="GO:0007035">
    <property type="term" value="P:vacuolar acidification"/>
    <property type="evidence" value="ECO:0007669"/>
    <property type="project" value="TreeGrafter"/>
</dbReference>
<feature type="region of interest" description="Disordered" evidence="10">
    <location>
        <begin position="28"/>
        <end position="60"/>
    </location>
</feature>
<evidence type="ECO:0000256" key="8">
    <source>
        <dbReference type="PROSITE-ProRule" id="PRU00221"/>
    </source>
</evidence>
<gene>
    <name evidence="12" type="ORF">BZG36_04149</name>
</gene>
<keyword evidence="3" id="KW-0813">Transport</keyword>